<dbReference type="InterPro" id="IPR051131">
    <property type="entry name" value="NEK_Ser/Thr_kinase_NIMA"/>
</dbReference>
<evidence type="ECO:0000259" key="15">
    <source>
        <dbReference type="PROSITE" id="PS50011"/>
    </source>
</evidence>
<evidence type="ECO:0000256" key="11">
    <source>
        <dbReference type="ARBA" id="ARBA00047899"/>
    </source>
</evidence>
<feature type="compositionally biased region" description="Basic and acidic residues" evidence="14">
    <location>
        <begin position="379"/>
        <end position="395"/>
    </location>
</feature>
<dbReference type="Ensembl" id="ENSCINT00000022110.2">
    <property type="protein sequence ID" value="ENSCINP00000021864.2"/>
    <property type="gene ID" value="ENSCING00000011444.2"/>
</dbReference>
<dbReference type="SUPFAM" id="SSF56112">
    <property type="entry name" value="Protein kinase-like (PK-like)"/>
    <property type="match status" value="1"/>
</dbReference>
<feature type="compositionally biased region" description="Basic and acidic residues" evidence="14">
    <location>
        <begin position="585"/>
        <end position="602"/>
    </location>
</feature>
<dbReference type="PANTHER" id="PTHR44899">
    <property type="entry name" value="CAMK FAMILY PROTEIN KINASE"/>
    <property type="match status" value="1"/>
</dbReference>
<dbReference type="GO" id="GO:0046872">
    <property type="term" value="F:metal ion binding"/>
    <property type="evidence" value="ECO:0007669"/>
    <property type="project" value="UniProtKB-KW"/>
</dbReference>
<feature type="compositionally biased region" description="Polar residues" evidence="14">
    <location>
        <begin position="949"/>
        <end position="962"/>
    </location>
</feature>
<evidence type="ECO:0000313" key="17">
    <source>
        <dbReference type="Proteomes" id="UP000008144"/>
    </source>
</evidence>
<dbReference type="PANTHER" id="PTHR44899:SF5">
    <property type="entry name" value="PROTEIN KINASE DOMAIN-CONTAINING PROTEIN"/>
    <property type="match status" value="1"/>
</dbReference>
<dbReference type="InterPro" id="IPR008271">
    <property type="entry name" value="Ser/Thr_kinase_AS"/>
</dbReference>
<dbReference type="Gene3D" id="3.30.200.20">
    <property type="entry name" value="Phosphorylase Kinase, domain 1"/>
    <property type="match status" value="1"/>
</dbReference>
<keyword evidence="4" id="KW-0723">Serine/threonine-protein kinase</keyword>
<dbReference type="GO" id="GO:0004672">
    <property type="term" value="F:protein kinase activity"/>
    <property type="evidence" value="ECO:0000318"/>
    <property type="project" value="GO_Central"/>
</dbReference>
<dbReference type="EMBL" id="EAAA01001463">
    <property type="status" value="NOT_ANNOTATED_CDS"/>
    <property type="molecule type" value="Genomic_DNA"/>
</dbReference>
<feature type="compositionally biased region" description="Basic and acidic residues" evidence="14">
    <location>
        <begin position="724"/>
        <end position="744"/>
    </location>
</feature>
<feature type="domain" description="Protein kinase" evidence="15">
    <location>
        <begin position="4"/>
        <end position="258"/>
    </location>
</feature>
<dbReference type="InterPro" id="IPR017441">
    <property type="entry name" value="Protein_kinase_ATP_BS"/>
</dbReference>
<evidence type="ECO:0000256" key="8">
    <source>
        <dbReference type="ARBA" id="ARBA00022777"/>
    </source>
</evidence>
<feature type="region of interest" description="Disordered" evidence="14">
    <location>
        <begin position="1135"/>
        <end position="1165"/>
    </location>
</feature>
<dbReference type="FunCoup" id="F7ACS2">
    <property type="interactions" value="334"/>
</dbReference>
<feature type="compositionally biased region" description="Low complexity" evidence="14">
    <location>
        <begin position="288"/>
        <end position="297"/>
    </location>
</feature>
<reference evidence="16" key="2">
    <citation type="journal article" date="2008" name="Genome Biol.">
        <title>Improved genome assembly and evidence-based global gene model set for the chordate Ciona intestinalis: new insight into intron and operon populations.</title>
        <authorList>
            <person name="Satou Y."/>
            <person name="Mineta K."/>
            <person name="Ogasawara M."/>
            <person name="Sasakura Y."/>
            <person name="Shoguchi E."/>
            <person name="Ueno K."/>
            <person name="Yamada L."/>
            <person name="Matsumoto J."/>
            <person name="Wasserscheid J."/>
            <person name="Dewar K."/>
            <person name="Wiley G.B."/>
            <person name="Macmil S.L."/>
            <person name="Roe B.A."/>
            <person name="Zeller R.W."/>
            <person name="Hastings K.E."/>
            <person name="Lemaire P."/>
            <person name="Lindquist E."/>
            <person name="Endo T."/>
            <person name="Hotta K."/>
            <person name="Inaba K."/>
        </authorList>
    </citation>
    <scope>NUCLEOTIDE SEQUENCE [LARGE SCALE GENOMIC DNA]</scope>
    <source>
        <strain evidence="16">wild type</strain>
    </source>
</reference>
<evidence type="ECO:0000256" key="10">
    <source>
        <dbReference type="ARBA" id="ARBA00022842"/>
    </source>
</evidence>
<dbReference type="Pfam" id="PF00069">
    <property type="entry name" value="Pkinase"/>
    <property type="match status" value="1"/>
</dbReference>
<dbReference type="PROSITE" id="PS50011">
    <property type="entry name" value="PROTEIN_KINASE_DOM"/>
    <property type="match status" value="1"/>
</dbReference>
<accession>F7ACS2</accession>
<dbReference type="Proteomes" id="UP000008144">
    <property type="component" value="Chromosome 2"/>
</dbReference>
<dbReference type="InParanoid" id="F7ACS2"/>
<dbReference type="InterPro" id="IPR000719">
    <property type="entry name" value="Prot_kinase_dom"/>
</dbReference>
<dbReference type="GO" id="GO:0004674">
    <property type="term" value="F:protein serine/threonine kinase activity"/>
    <property type="evidence" value="ECO:0007669"/>
    <property type="project" value="UniProtKB-KW"/>
</dbReference>
<evidence type="ECO:0000256" key="14">
    <source>
        <dbReference type="SAM" id="MobiDB-lite"/>
    </source>
</evidence>
<dbReference type="FunFam" id="3.30.200.20:FF:000097">
    <property type="entry name" value="Probable serine/threonine-protein kinase nek1"/>
    <property type="match status" value="1"/>
</dbReference>
<feature type="compositionally biased region" description="Polar residues" evidence="14">
    <location>
        <begin position="974"/>
        <end position="983"/>
    </location>
</feature>
<evidence type="ECO:0000256" key="12">
    <source>
        <dbReference type="ARBA" id="ARBA00048679"/>
    </source>
</evidence>
<sequence>MEKYSKIKKIGEGSFGKAILVKHKESGEQFVVKEIGISKMQPKERNEARKEVLVLSKMRHPNIVQYTESFEENGHLYIIMEYCEGGDLYALINKQRGIPFPERQVLSWFVQLCLALKHVHDRKILHRDIKTSNIFLTKSGAIKLGDFGIARVLNNTMELARTCIGTPYYLSPEICENKPYNNKSDVWALGCVVYETLTLKHAFEAGNMKNLVLKIIRGSYPPVPSRYSYDLRTLVSQLFRRNPRERPSINSILRKPLIAPLTAEHLSAEQHEEEFSHTVLHKGRKPSSRPSSANPSRYQPLAAITSGIFTILIDIIILRYNNFIFTEKRPRNLELQGAQIAPKNRRAQQMAAAYGPSVARKAKPRRVVNAQNAVDNVLERKRQQLMEEEKKRVEKIGGNAKEAEGESNEDEGRSNEEKAPQKASDRDRPISAPKERGDYEKYHDFLNSLNMGTKSGTVLSMESEIERHRSHERLKWPFIVFHIVSNRAAANAFPQPGLDKVRAAWEERKNAQDAARFAHVNRMAAEKAAERAEIVNEYLQRKEEARMNKHKGNAGEQEYLAKLQKIRAQNYNDRKSLFNKVPGKKEQYKVEASDPSSDENRKAKIAALQQQAADRAQLLQKNMERRREILDAKDEERKKHGNMAKARGVVHPDERPVKYNPAPIGITQALLAVGAPIPSEDPVIPAAVVSSPKVEAEIKKKVLQRVNQRFSTDFEAEIETPVSLEKRHDDSSEKEEPKSSKLETKNWGAGGDIGLEIAGLPLQETTSVMEATNAIDDVTMVNQPVKKGWEVPSGTFVHRLNQLTIHQPTMTLPPDENGKEIKDSEEELKPIIFFCRANFFVLQKLDPESPVNNKTTVIHKSTPTHSNVANQPGIQMAANFKLVPNLGTYVIPKTPEVDGSKSQETIQSVPAETVGAPAKPPLNNMLSKPPSGLDDVIEDDMEEVELVNETKSTSEQKNQQAVAWSKEMKPDQTPAPNTPSERNVMQEPKSTKPEASYFLFHSHILHQTLSSDQMLKKITLGQFDSPNPKLLRTCSLPDLATCVDVRMSVASSMNDTNFDEDEVTSLPDDTITDADDEEMVATDDEDMSNLRANMESFLQEPEDDNDSSPSFSAHQSMAIVLPDDVSDDVSDDVDNNVSDDNDDIDEVNDDVISENGDWDSEEPSETESIFCRLEHSREELERELGMEAFLKAYRYIQAIHEDEDESVSECEDRVRSLLGARHDDVYQRILQLVMADGAYCEDNTT</sequence>
<evidence type="ECO:0000256" key="9">
    <source>
        <dbReference type="ARBA" id="ARBA00022840"/>
    </source>
</evidence>
<dbReference type="STRING" id="7719.ENSCINP00000021864"/>
<comment type="catalytic activity">
    <reaction evidence="11">
        <text>L-threonyl-[protein] + ATP = O-phospho-L-threonyl-[protein] + ADP + H(+)</text>
        <dbReference type="Rhea" id="RHEA:46608"/>
        <dbReference type="Rhea" id="RHEA-COMP:11060"/>
        <dbReference type="Rhea" id="RHEA-COMP:11605"/>
        <dbReference type="ChEBI" id="CHEBI:15378"/>
        <dbReference type="ChEBI" id="CHEBI:30013"/>
        <dbReference type="ChEBI" id="CHEBI:30616"/>
        <dbReference type="ChEBI" id="CHEBI:61977"/>
        <dbReference type="ChEBI" id="CHEBI:456216"/>
        <dbReference type="EC" id="2.7.11.1"/>
    </reaction>
</comment>
<evidence type="ECO:0000256" key="13">
    <source>
        <dbReference type="PROSITE-ProRule" id="PRU10141"/>
    </source>
</evidence>
<dbReference type="HOGENOM" id="CLU_000288_60_1_1"/>
<evidence type="ECO:0000313" key="16">
    <source>
        <dbReference type="Ensembl" id="ENSCINP00000021864.2"/>
    </source>
</evidence>
<dbReference type="Gene3D" id="1.10.510.10">
    <property type="entry name" value="Transferase(Phosphotransferase) domain 1"/>
    <property type="match status" value="1"/>
</dbReference>
<name>F7ACS2_CIOIN</name>
<organism evidence="16 17">
    <name type="scientific">Ciona intestinalis</name>
    <name type="common">Transparent sea squirt</name>
    <name type="synonym">Ascidia intestinalis</name>
    <dbReference type="NCBI Taxonomy" id="7719"/>
    <lineage>
        <taxon>Eukaryota</taxon>
        <taxon>Metazoa</taxon>
        <taxon>Chordata</taxon>
        <taxon>Tunicata</taxon>
        <taxon>Ascidiacea</taxon>
        <taxon>Phlebobranchia</taxon>
        <taxon>Cionidae</taxon>
        <taxon>Ciona</taxon>
    </lineage>
</organism>
<dbReference type="OMA" id="ELNEEWH"/>
<dbReference type="GO" id="GO:0005524">
    <property type="term" value="F:ATP binding"/>
    <property type="evidence" value="ECO:0007669"/>
    <property type="project" value="UniProtKB-UniRule"/>
</dbReference>
<dbReference type="CDD" id="cd08218">
    <property type="entry name" value="STKc_Nek1"/>
    <property type="match status" value="1"/>
</dbReference>
<feature type="compositionally biased region" description="Basic and acidic residues" evidence="14">
    <location>
        <begin position="410"/>
        <end position="438"/>
    </location>
</feature>
<dbReference type="GeneTree" id="ENSGT00940000169125"/>
<evidence type="ECO:0000256" key="5">
    <source>
        <dbReference type="ARBA" id="ARBA00022679"/>
    </source>
</evidence>
<feature type="region of interest" description="Disordered" evidence="14">
    <location>
        <begin position="585"/>
        <end position="613"/>
    </location>
</feature>
<keyword evidence="7 13" id="KW-0547">Nucleotide-binding</keyword>
<dbReference type="InterPro" id="IPR011009">
    <property type="entry name" value="Kinase-like_dom_sf"/>
</dbReference>
<reference evidence="17" key="1">
    <citation type="journal article" date="2002" name="Science">
        <title>The draft genome of Ciona intestinalis: insights into chordate and vertebrate origins.</title>
        <authorList>
            <person name="Dehal P."/>
            <person name="Satou Y."/>
            <person name="Campbell R.K."/>
            <person name="Chapman J."/>
            <person name="Degnan B."/>
            <person name="De Tomaso A."/>
            <person name="Davidson B."/>
            <person name="Di Gregorio A."/>
            <person name="Gelpke M."/>
            <person name="Goodstein D.M."/>
            <person name="Harafuji N."/>
            <person name="Hastings K.E."/>
            <person name="Ho I."/>
            <person name="Hotta K."/>
            <person name="Huang W."/>
            <person name="Kawashima T."/>
            <person name="Lemaire P."/>
            <person name="Martinez D."/>
            <person name="Meinertzhagen I.A."/>
            <person name="Necula S."/>
            <person name="Nonaka M."/>
            <person name="Putnam N."/>
            <person name="Rash S."/>
            <person name="Saiga H."/>
            <person name="Satake M."/>
            <person name="Terry A."/>
            <person name="Yamada L."/>
            <person name="Wang H.G."/>
            <person name="Awazu S."/>
            <person name="Azumi K."/>
            <person name="Boore J."/>
            <person name="Branno M."/>
            <person name="Chin-Bow S."/>
            <person name="DeSantis R."/>
            <person name="Doyle S."/>
            <person name="Francino P."/>
            <person name="Keys D.N."/>
            <person name="Haga S."/>
            <person name="Hayashi H."/>
            <person name="Hino K."/>
            <person name="Imai K.S."/>
            <person name="Inaba K."/>
            <person name="Kano S."/>
            <person name="Kobayashi K."/>
            <person name="Kobayashi M."/>
            <person name="Lee B.I."/>
            <person name="Makabe K.W."/>
            <person name="Manohar C."/>
            <person name="Matassi G."/>
            <person name="Medina M."/>
            <person name="Mochizuki Y."/>
            <person name="Mount S."/>
            <person name="Morishita T."/>
            <person name="Miura S."/>
            <person name="Nakayama A."/>
            <person name="Nishizaka S."/>
            <person name="Nomoto H."/>
            <person name="Ohta F."/>
            <person name="Oishi K."/>
            <person name="Rigoutsos I."/>
            <person name="Sano M."/>
            <person name="Sasaki A."/>
            <person name="Sasakura Y."/>
            <person name="Shoguchi E."/>
            <person name="Shin-i T."/>
            <person name="Spagnuolo A."/>
            <person name="Stainier D."/>
            <person name="Suzuki M.M."/>
            <person name="Tassy O."/>
            <person name="Takatori N."/>
            <person name="Tokuoka M."/>
            <person name="Yagi K."/>
            <person name="Yoshizaki F."/>
            <person name="Wada S."/>
            <person name="Zhang C."/>
            <person name="Hyatt P.D."/>
            <person name="Larimer F."/>
            <person name="Detter C."/>
            <person name="Doggett N."/>
            <person name="Glavina T."/>
            <person name="Hawkins T."/>
            <person name="Richardson P."/>
            <person name="Lucas S."/>
            <person name="Kohara Y."/>
            <person name="Levine M."/>
            <person name="Satoh N."/>
            <person name="Rokhsar D.S."/>
        </authorList>
    </citation>
    <scope>NUCLEOTIDE SEQUENCE [LARGE SCALE GENOMIC DNA]</scope>
</reference>
<dbReference type="AlphaFoldDB" id="F7ACS2"/>
<evidence type="ECO:0000256" key="3">
    <source>
        <dbReference type="ARBA" id="ARBA00012513"/>
    </source>
</evidence>
<comment type="cofactor">
    <cofactor evidence="1">
        <name>Mg(2+)</name>
        <dbReference type="ChEBI" id="CHEBI:18420"/>
    </cofactor>
</comment>
<keyword evidence="6" id="KW-0479">Metal-binding</keyword>
<keyword evidence="17" id="KW-1185">Reference proteome</keyword>
<dbReference type="SMART" id="SM00220">
    <property type="entry name" value="S_TKc"/>
    <property type="match status" value="1"/>
</dbReference>
<keyword evidence="5" id="KW-0808">Transferase</keyword>
<evidence type="ECO:0000256" key="7">
    <source>
        <dbReference type="ARBA" id="ARBA00022741"/>
    </source>
</evidence>
<dbReference type="FunFam" id="1.10.510.10:FF:000172">
    <property type="entry name" value="serine/threonine-protein kinase Nek1 isoform X1"/>
    <property type="match status" value="1"/>
</dbReference>
<comment type="catalytic activity">
    <reaction evidence="12">
        <text>L-seryl-[protein] + ATP = O-phospho-L-seryl-[protein] + ADP + H(+)</text>
        <dbReference type="Rhea" id="RHEA:17989"/>
        <dbReference type="Rhea" id="RHEA-COMP:9863"/>
        <dbReference type="Rhea" id="RHEA-COMP:11604"/>
        <dbReference type="ChEBI" id="CHEBI:15378"/>
        <dbReference type="ChEBI" id="CHEBI:29999"/>
        <dbReference type="ChEBI" id="CHEBI:30616"/>
        <dbReference type="ChEBI" id="CHEBI:83421"/>
        <dbReference type="ChEBI" id="CHEBI:456216"/>
        <dbReference type="EC" id="2.7.11.1"/>
    </reaction>
</comment>
<dbReference type="PROSITE" id="PS00107">
    <property type="entry name" value="PROTEIN_KINASE_ATP"/>
    <property type="match status" value="1"/>
</dbReference>
<dbReference type="EMBL" id="EAAA01001464">
    <property type="status" value="NOT_ANNOTATED_CDS"/>
    <property type="molecule type" value="Genomic_DNA"/>
</dbReference>
<dbReference type="PROSITE" id="PS00108">
    <property type="entry name" value="PROTEIN_KINASE_ST"/>
    <property type="match status" value="1"/>
</dbReference>
<keyword evidence="10" id="KW-0460">Magnesium</keyword>
<dbReference type="EC" id="2.7.11.1" evidence="3"/>
<feature type="region of interest" description="Disordered" evidence="14">
    <location>
        <begin position="947"/>
        <end position="988"/>
    </location>
</feature>
<evidence type="ECO:0000256" key="6">
    <source>
        <dbReference type="ARBA" id="ARBA00022723"/>
    </source>
</evidence>
<feature type="binding site" evidence="13">
    <location>
        <position position="33"/>
    </location>
    <ligand>
        <name>ATP</name>
        <dbReference type="ChEBI" id="CHEBI:30616"/>
    </ligand>
</feature>
<reference evidence="16" key="4">
    <citation type="submission" date="2025-09" db="UniProtKB">
        <authorList>
            <consortium name="Ensembl"/>
        </authorList>
    </citation>
    <scope>IDENTIFICATION</scope>
</reference>
<keyword evidence="8" id="KW-0418">Kinase</keyword>
<evidence type="ECO:0000256" key="2">
    <source>
        <dbReference type="ARBA" id="ARBA00010886"/>
    </source>
</evidence>
<feature type="region of interest" description="Disordered" evidence="14">
    <location>
        <begin position="272"/>
        <end position="297"/>
    </location>
</feature>
<proteinExistence type="inferred from homology"/>
<keyword evidence="9 13" id="KW-0067">ATP-binding</keyword>
<feature type="region of interest" description="Disordered" evidence="14">
    <location>
        <begin position="379"/>
        <end position="438"/>
    </location>
</feature>
<evidence type="ECO:0000256" key="4">
    <source>
        <dbReference type="ARBA" id="ARBA00022527"/>
    </source>
</evidence>
<comment type="similarity">
    <text evidence="2">Belongs to the protein kinase superfamily. NEK Ser/Thr protein kinase family. NIMA subfamily.</text>
</comment>
<reference evidence="16" key="3">
    <citation type="submission" date="2025-08" db="UniProtKB">
        <authorList>
            <consortium name="Ensembl"/>
        </authorList>
    </citation>
    <scope>IDENTIFICATION</scope>
</reference>
<protein>
    <recommendedName>
        <fullName evidence="3">non-specific serine/threonine protein kinase</fullName>
        <ecNumber evidence="3">2.7.11.1</ecNumber>
    </recommendedName>
</protein>
<feature type="region of interest" description="Disordered" evidence="14">
    <location>
        <begin position="721"/>
        <end position="747"/>
    </location>
</feature>
<evidence type="ECO:0000256" key="1">
    <source>
        <dbReference type="ARBA" id="ARBA00001946"/>
    </source>
</evidence>